<dbReference type="AlphaFoldDB" id="A0A0J5KZG6"/>
<comment type="caution">
    <text evidence="1">The sequence shown here is derived from an EMBL/GenBank/DDBJ whole genome shotgun (WGS) entry which is preliminary data.</text>
</comment>
<organism evidence="1 2">
    <name type="scientific">Pluralibacter gergoviae</name>
    <name type="common">Enterobacter gergoviae</name>
    <dbReference type="NCBI Taxonomy" id="61647"/>
    <lineage>
        <taxon>Bacteria</taxon>
        <taxon>Pseudomonadati</taxon>
        <taxon>Pseudomonadota</taxon>
        <taxon>Gammaproteobacteria</taxon>
        <taxon>Enterobacterales</taxon>
        <taxon>Enterobacteriaceae</taxon>
        <taxon>Pluralibacter</taxon>
    </lineage>
</organism>
<dbReference type="PROSITE" id="PS51257">
    <property type="entry name" value="PROKAR_LIPOPROTEIN"/>
    <property type="match status" value="1"/>
</dbReference>
<proteinExistence type="predicted"/>
<reference evidence="1 2" key="1">
    <citation type="submission" date="2015-05" db="EMBL/GenBank/DDBJ databases">
        <title>Genome sequences of Pluralibacter gergoviae.</title>
        <authorList>
            <person name="Greninger A.L."/>
            <person name="Miller S."/>
        </authorList>
    </citation>
    <scope>NUCLEOTIDE SEQUENCE [LARGE SCALE GENOMIC DNA]</scope>
    <source>
        <strain evidence="1 2">JS81F13</strain>
    </source>
</reference>
<gene>
    <name evidence="1" type="ORF">ABW06_19310</name>
</gene>
<dbReference type="PATRIC" id="fig|61647.15.peg.2412"/>
<keyword evidence="2" id="KW-1185">Reference proteome</keyword>
<protein>
    <submittedName>
        <fullName evidence="1">Uncharacterized protein</fullName>
    </submittedName>
</protein>
<evidence type="ECO:0000313" key="2">
    <source>
        <dbReference type="Proteomes" id="UP000036196"/>
    </source>
</evidence>
<sequence>MIRPVFLLTSFFLLSGCATTDWAAINKQVSDTAANLKKTLGGNDSGESGGMPLMSPAGQQAMKSVDKTFSVPVDVDTAAARLKRHYKFISTQELEALRQATNDGDWKAAAEDDAHPVWDAMPGSYYKMGSDWNGRDHLDIEIEKNGSGSRLYVVYRSSSSQRLAGSGVTKLMNDVRAVAAGEKR</sequence>
<name>A0A0J5KZG6_PLUGE</name>
<dbReference type="EMBL" id="LDZF01000023">
    <property type="protein sequence ID" value="KMK11940.1"/>
    <property type="molecule type" value="Genomic_DNA"/>
</dbReference>
<dbReference type="RefSeq" id="WP_004115567.1">
    <property type="nucleotide sequence ID" value="NZ_LDZF01000023.1"/>
</dbReference>
<evidence type="ECO:0000313" key="1">
    <source>
        <dbReference type="EMBL" id="KMK11940.1"/>
    </source>
</evidence>
<dbReference type="STRING" id="61647.LG71_08175"/>
<dbReference type="Proteomes" id="UP000036196">
    <property type="component" value="Unassembled WGS sequence"/>
</dbReference>
<dbReference type="eggNOG" id="ENOG502ZA5N">
    <property type="taxonomic scope" value="Bacteria"/>
</dbReference>
<accession>A0A0J5KZG6</accession>